<dbReference type="AlphaFoldDB" id="A0A9J7AQG4"/>
<dbReference type="CDD" id="cd02440">
    <property type="entry name" value="AdoMet_MTases"/>
    <property type="match status" value="1"/>
</dbReference>
<dbReference type="EMBL" id="CP102480">
    <property type="protein sequence ID" value="UUX49843.1"/>
    <property type="molecule type" value="Genomic_DNA"/>
</dbReference>
<dbReference type="SUPFAM" id="SSF53335">
    <property type="entry name" value="S-adenosyl-L-methionine-dependent methyltransferases"/>
    <property type="match status" value="1"/>
</dbReference>
<feature type="domain" description="Methyltransferase" evidence="1">
    <location>
        <begin position="52"/>
        <end position="161"/>
    </location>
</feature>
<evidence type="ECO:0000313" key="3">
    <source>
        <dbReference type="Proteomes" id="UP001060336"/>
    </source>
</evidence>
<protein>
    <submittedName>
        <fullName evidence="2">Class I SAM-dependent methyltransferase</fullName>
    </submittedName>
</protein>
<dbReference type="GO" id="GO:0032259">
    <property type="term" value="P:methylation"/>
    <property type="evidence" value="ECO:0007669"/>
    <property type="project" value="UniProtKB-KW"/>
</dbReference>
<keyword evidence="2" id="KW-0808">Transferase</keyword>
<evidence type="ECO:0000259" key="1">
    <source>
        <dbReference type="Pfam" id="PF13847"/>
    </source>
</evidence>
<dbReference type="GO" id="GO:0008168">
    <property type="term" value="F:methyltransferase activity"/>
    <property type="evidence" value="ECO:0007669"/>
    <property type="project" value="UniProtKB-KW"/>
</dbReference>
<dbReference type="Gene3D" id="3.40.50.150">
    <property type="entry name" value="Vaccinia Virus protein VP39"/>
    <property type="match status" value="1"/>
</dbReference>
<sequence length="414" mass="45935">MSFDQSLVATFYEKHPYPYRPSGNSGDETLIGIPSDLRFINHYVFGGRRDFKKKLRLLVAGGGTGDALVGLGRQVSRLGCPAELVYVDLSSRSRQIAEERCRKLGLEGIRFHTGRIQDIAEAEPEPFDYIDFCGVINHVGEQQEVVDLLATLLAEDGGMGVMAYGQLGRTGVYHVQDMLRMSGAGHEDVKMARALLGALPETNWHRRNAIFAHTENEPDVEIADRYLNPADRAFSVSELRDIMNAAGLEIAAFVPPLLYDAATEIADRELRERIAKLAWIDRCIFAELFHGDIAMHNFYVVKAGRRPDADRLLGEKSAIPIMTSIPTGQAPTVANGRYGFSMKFGPQIRQLALPGTEHTAAIIRAIDGTKTLQQIHRTLPGNLSWRQFQREFALVYRGLNGAGEMVLSMSPIPR</sequence>
<dbReference type="Pfam" id="PF13847">
    <property type="entry name" value="Methyltransf_31"/>
    <property type="match status" value="1"/>
</dbReference>
<organism evidence="2 3">
    <name type="scientific">Nisaea acidiphila</name>
    <dbReference type="NCBI Taxonomy" id="1862145"/>
    <lineage>
        <taxon>Bacteria</taxon>
        <taxon>Pseudomonadati</taxon>
        <taxon>Pseudomonadota</taxon>
        <taxon>Alphaproteobacteria</taxon>
        <taxon>Rhodospirillales</taxon>
        <taxon>Thalassobaculaceae</taxon>
        <taxon>Nisaea</taxon>
    </lineage>
</organism>
<keyword evidence="2" id="KW-0489">Methyltransferase</keyword>
<gene>
    <name evidence="2" type="ORF">NUH88_20920</name>
</gene>
<accession>A0A9J7AQG4</accession>
<name>A0A9J7AQG4_9PROT</name>
<reference evidence="2" key="1">
    <citation type="submission" date="2022-08" db="EMBL/GenBank/DDBJ databases">
        <title>Nisaea acidiphila sp. nov., isolated from a marine algal debris and emended description of the genus Nisaea Urios et al. 2008.</title>
        <authorList>
            <person name="Kwon K."/>
        </authorList>
    </citation>
    <scope>NUCLEOTIDE SEQUENCE</scope>
    <source>
        <strain evidence="2">MEBiC11861</strain>
    </source>
</reference>
<dbReference type="InterPro" id="IPR029063">
    <property type="entry name" value="SAM-dependent_MTases_sf"/>
</dbReference>
<dbReference type="InterPro" id="IPR025714">
    <property type="entry name" value="Methyltranfer_dom"/>
</dbReference>
<dbReference type="Proteomes" id="UP001060336">
    <property type="component" value="Chromosome"/>
</dbReference>
<keyword evidence="3" id="KW-1185">Reference proteome</keyword>
<dbReference type="RefSeq" id="WP_257768716.1">
    <property type="nucleotide sequence ID" value="NZ_CP102480.1"/>
</dbReference>
<dbReference type="KEGG" id="naci:NUH88_20920"/>
<proteinExistence type="predicted"/>
<evidence type="ECO:0000313" key="2">
    <source>
        <dbReference type="EMBL" id="UUX49843.1"/>
    </source>
</evidence>